<feature type="region of interest" description="Disordered" evidence="1">
    <location>
        <begin position="1"/>
        <end position="22"/>
    </location>
</feature>
<keyword evidence="3" id="KW-1185">Reference proteome</keyword>
<dbReference type="EMBL" id="JAPDFR010000006">
    <property type="protein sequence ID" value="KAK0385752.1"/>
    <property type="molecule type" value="Genomic_DNA"/>
</dbReference>
<feature type="compositionally biased region" description="Low complexity" evidence="1">
    <location>
        <begin position="615"/>
        <end position="628"/>
    </location>
</feature>
<accession>A0AA39GGN2</accession>
<organism evidence="2 3">
    <name type="scientific">Sarocladium strictum</name>
    <name type="common">Black bundle disease fungus</name>
    <name type="synonym">Acremonium strictum</name>
    <dbReference type="NCBI Taxonomy" id="5046"/>
    <lineage>
        <taxon>Eukaryota</taxon>
        <taxon>Fungi</taxon>
        <taxon>Dikarya</taxon>
        <taxon>Ascomycota</taxon>
        <taxon>Pezizomycotina</taxon>
        <taxon>Sordariomycetes</taxon>
        <taxon>Hypocreomycetidae</taxon>
        <taxon>Hypocreales</taxon>
        <taxon>Sarocladiaceae</taxon>
        <taxon>Sarocladium</taxon>
    </lineage>
</organism>
<dbReference type="InterPro" id="IPR018822">
    <property type="entry name" value="UPF0646"/>
</dbReference>
<feature type="region of interest" description="Disordered" evidence="1">
    <location>
        <begin position="466"/>
        <end position="705"/>
    </location>
</feature>
<dbReference type="Pfam" id="PF10336">
    <property type="entry name" value="DUF2420"/>
    <property type="match status" value="1"/>
</dbReference>
<feature type="compositionally biased region" description="Acidic residues" evidence="1">
    <location>
        <begin position="657"/>
        <end position="676"/>
    </location>
</feature>
<reference evidence="2" key="1">
    <citation type="submission" date="2022-10" db="EMBL/GenBank/DDBJ databases">
        <title>Determination and structural analysis of whole genome sequence of Sarocladium strictum F4-1.</title>
        <authorList>
            <person name="Hu L."/>
            <person name="Jiang Y."/>
        </authorList>
    </citation>
    <scope>NUCLEOTIDE SEQUENCE</scope>
    <source>
        <strain evidence="2">F4-1</strain>
    </source>
</reference>
<feature type="compositionally biased region" description="Basic and acidic residues" evidence="1">
    <location>
        <begin position="296"/>
        <end position="308"/>
    </location>
</feature>
<name>A0AA39GGN2_SARSR</name>
<feature type="region of interest" description="Disordered" evidence="1">
    <location>
        <begin position="206"/>
        <end position="269"/>
    </location>
</feature>
<proteinExistence type="predicted"/>
<evidence type="ECO:0000313" key="3">
    <source>
        <dbReference type="Proteomes" id="UP001175261"/>
    </source>
</evidence>
<evidence type="ECO:0000313" key="2">
    <source>
        <dbReference type="EMBL" id="KAK0385752.1"/>
    </source>
</evidence>
<sequence>MADVEMDLDPSRSIGQHDDHVDEDLIEYDLDTDVMEGTNNEWAEEDLEIQDVEDSHLDNDVDTHAQMETLLDDATDQPTDAMDTFDALPFPGTPANDAEMLSDLGLEGHLAQEDTEELHDADVLEEPAVEVTTTEQDISVVDDQQGGNIEEAPAEQTAEVEEIDFGTVPEDTVGADSLEIGVSTQKEEQQAEEVAVNPDDDVHTAVATSDEQAEVPAVEEELTWEEEEDDDDDEQNEAAATVQSTSDGQAKGQGQELPDDSATTRNPYDDEQQPLQAVTANAGTAETGNGQETLQEDSKATPIEEHEISQQQKASPKAVDKDISYPSITVQYKGEEFPCFAGSDGFFTSTSVLEESMERLLAGFRTELAAELAPDEELVFHVDELGLEFAESTQQDILAGTSLQYVLEIYEMLVQNQDHDHDAGTKPLYTYLFTRSSTSKRLEFLAESAANGRGLDEVIHLFEPGMTHHSVSDSPNDTPGVLDEQGDDYPSPGDEPIGGDGGDYARDDGTPEPEHANADEHEEEAIANPLPDNAKTIDTNESTEEPKVVPGESEQAEAAAEPTDEEASRHPVELEPSNEFAEQSGADDYEVETSGNCQSEFGGNHAENHDYNLKATEAPTTATSTSSTVDGNEIPPPSAIDESVEGEVDNPLVSSLEGEEDLVEIDWREEGDDEADNQTTPAKRARADDDQGFDKENDAKRQRSS</sequence>
<comment type="caution">
    <text evidence="2">The sequence shown here is derived from an EMBL/GenBank/DDBJ whole genome shotgun (WGS) entry which is preliminary data.</text>
</comment>
<evidence type="ECO:0000256" key="1">
    <source>
        <dbReference type="SAM" id="MobiDB-lite"/>
    </source>
</evidence>
<dbReference type="AlphaFoldDB" id="A0AA39GGN2"/>
<feature type="compositionally biased region" description="Basic and acidic residues" evidence="1">
    <location>
        <begin position="503"/>
        <end position="519"/>
    </location>
</feature>
<feature type="compositionally biased region" description="Acidic residues" evidence="1">
    <location>
        <begin position="211"/>
        <end position="236"/>
    </location>
</feature>
<feature type="region of interest" description="Disordered" evidence="1">
    <location>
        <begin position="283"/>
        <end position="320"/>
    </location>
</feature>
<protein>
    <submittedName>
        <fullName evidence="2">Uncharacterized protein</fullName>
    </submittedName>
</protein>
<feature type="compositionally biased region" description="Basic and acidic residues" evidence="1">
    <location>
        <begin position="685"/>
        <end position="705"/>
    </location>
</feature>
<dbReference type="Proteomes" id="UP001175261">
    <property type="component" value="Unassembled WGS sequence"/>
</dbReference>
<gene>
    <name evidence="2" type="ORF">NLU13_6929</name>
</gene>
<feature type="compositionally biased region" description="Polar residues" evidence="1">
    <location>
        <begin position="283"/>
        <end position="293"/>
    </location>
</feature>